<proteinExistence type="inferred from homology"/>
<evidence type="ECO:0000256" key="6">
    <source>
        <dbReference type="ARBA" id="ARBA00022840"/>
    </source>
</evidence>
<organism evidence="9 10">
    <name type="scientific">Dimargaris cristalligena</name>
    <dbReference type="NCBI Taxonomy" id="215637"/>
    <lineage>
        <taxon>Eukaryota</taxon>
        <taxon>Fungi</taxon>
        <taxon>Fungi incertae sedis</taxon>
        <taxon>Zoopagomycota</taxon>
        <taxon>Kickxellomycotina</taxon>
        <taxon>Dimargaritomycetes</taxon>
        <taxon>Dimargaritales</taxon>
        <taxon>Dimargaritaceae</taxon>
        <taxon>Dimargaris</taxon>
    </lineage>
</organism>
<dbReference type="InterPro" id="IPR017438">
    <property type="entry name" value="ATP-NAD_kinase_N"/>
</dbReference>
<feature type="compositionally biased region" description="Low complexity" evidence="7">
    <location>
        <begin position="157"/>
        <end position="171"/>
    </location>
</feature>
<evidence type="ECO:0000259" key="8">
    <source>
        <dbReference type="PROSITE" id="PS50146"/>
    </source>
</evidence>
<keyword evidence="4" id="KW-0547">Nucleotide-binding</keyword>
<feature type="region of interest" description="Disordered" evidence="7">
    <location>
        <begin position="553"/>
        <end position="584"/>
    </location>
</feature>
<dbReference type="AlphaFoldDB" id="A0A4P9ZWE9"/>
<protein>
    <recommendedName>
        <fullName evidence="2">diacylglycerol kinase (ATP)</fullName>
        <ecNumber evidence="2">2.7.1.107</ecNumber>
    </recommendedName>
</protein>
<feature type="domain" description="DAGKc" evidence="8">
    <location>
        <begin position="191"/>
        <end position="273"/>
    </location>
</feature>
<dbReference type="Pfam" id="PF00781">
    <property type="entry name" value="DAGK_cat"/>
    <property type="match status" value="1"/>
</dbReference>
<feature type="compositionally biased region" description="Polar residues" evidence="7">
    <location>
        <begin position="25"/>
        <end position="49"/>
    </location>
</feature>
<dbReference type="GO" id="GO:0007200">
    <property type="term" value="P:phospholipase C-activating G protein-coupled receptor signaling pathway"/>
    <property type="evidence" value="ECO:0007669"/>
    <property type="project" value="InterPro"/>
</dbReference>
<evidence type="ECO:0000313" key="9">
    <source>
        <dbReference type="EMBL" id="RKP37933.1"/>
    </source>
</evidence>
<accession>A0A4P9ZWE9</accession>
<dbReference type="GO" id="GO:0005524">
    <property type="term" value="F:ATP binding"/>
    <property type="evidence" value="ECO:0007669"/>
    <property type="project" value="UniProtKB-KW"/>
</dbReference>
<comment type="similarity">
    <text evidence="1">Belongs to the eukaryotic diacylglycerol kinase family.</text>
</comment>
<evidence type="ECO:0000256" key="4">
    <source>
        <dbReference type="ARBA" id="ARBA00022741"/>
    </source>
</evidence>
<keyword evidence="6" id="KW-0067">ATP-binding</keyword>
<evidence type="ECO:0000256" key="1">
    <source>
        <dbReference type="ARBA" id="ARBA00009280"/>
    </source>
</evidence>
<dbReference type="GO" id="GO:0004143">
    <property type="term" value="F:ATP-dependent diacylglycerol kinase activity"/>
    <property type="evidence" value="ECO:0007669"/>
    <property type="project" value="UniProtKB-EC"/>
</dbReference>
<evidence type="ECO:0000256" key="7">
    <source>
        <dbReference type="SAM" id="MobiDB-lite"/>
    </source>
</evidence>
<feature type="compositionally biased region" description="Polar residues" evidence="7">
    <location>
        <begin position="58"/>
        <end position="69"/>
    </location>
</feature>
<dbReference type="STRING" id="215637.A0A4P9ZWE9"/>
<evidence type="ECO:0000313" key="10">
    <source>
        <dbReference type="Proteomes" id="UP000268162"/>
    </source>
</evidence>
<dbReference type="PANTHER" id="PTHR11255:SF121">
    <property type="entry name" value="DIACYLGLYCEROL KINASE (ATP)"/>
    <property type="match status" value="1"/>
</dbReference>
<dbReference type="InterPro" id="IPR037607">
    <property type="entry name" value="DGK"/>
</dbReference>
<dbReference type="EMBL" id="ML002428">
    <property type="protein sequence ID" value="RKP37933.1"/>
    <property type="molecule type" value="Genomic_DNA"/>
</dbReference>
<dbReference type="Gene3D" id="3.40.50.10330">
    <property type="entry name" value="Probable inorganic polyphosphate/atp-NAD kinase, domain 1"/>
    <property type="match status" value="1"/>
</dbReference>
<dbReference type="InterPro" id="IPR000756">
    <property type="entry name" value="Diacylglycerol_kin_accessory"/>
</dbReference>
<dbReference type="InterPro" id="IPR001206">
    <property type="entry name" value="Diacylglycerol_kinase_cat_dom"/>
</dbReference>
<dbReference type="Pfam" id="PF00609">
    <property type="entry name" value="DAGK_acc"/>
    <property type="match status" value="1"/>
</dbReference>
<gene>
    <name evidence="9" type="ORF">BJ085DRAFT_24924</name>
</gene>
<dbReference type="PROSITE" id="PS50146">
    <property type="entry name" value="DAGK"/>
    <property type="match status" value="1"/>
</dbReference>
<feature type="region of interest" description="Disordered" evidence="7">
    <location>
        <begin position="364"/>
        <end position="392"/>
    </location>
</feature>
<keyword evidence="5 9" id="KW-0418">Kinase</keyword>
<keyword evidence="3" id="KW-0808">Transferase</keyword>
<evidence type="ECO:0000256" key="3">
    <source>
        <dbReference type="ARBA" id="ARBA00022679"/>
    </source>
</evidence>
<feature type="region of interest" description="Disordered" evidence="7">
    <location>
        <begin position="1"/>
        <end position="69"/>
    </location>
</feature>
<dbReference type="InterPro" id="IPR016064">
    <property type="entry name" value="NAD/diacylglycerol_kinase_sf"/>
</dbReference>
<keyword evidence="10" id="KW-1185">Reference proteome</keyword>
<dbReference type="Proteomes" id="UP000268162">
    <property type="component" value="Unassembled WGS sequence"/>
</dbReference>
<sequence>MTTVIDTSPVGLIPKPDVGLPVQPKSLSSPATKGATTLVTPTPDISGSHTPRDDALPNPSTHAHTGSHESISTWSERQWVSSAYHPSVYVFIFVNPKSGNQVGRQLTDLPYQHFRLKSNHNVQIQWYNLFDEPEKQKGISYLLWLQKAQARVDKLRSAASPPSHSTHPSRTNRPTSQDTCLRPIEIHIWSAGGDGTVMTVYDHLHQAGIDFSKVYFSCIPFGTGNDFSQALGWGKTVESNFVGNHLISLCKITEARLDGDMALLDIWDIEIETFEGGFIQKAQKKAEPGPKLDKLATRMCSYFAMGVQGYVGAGFEANRKRTRTHNFFQYFVESLKWVVFRKFPSVTEILKSITRDGQEILVTREPTEPKKNLSEKTTAATADSPKEGPDTPATLVIHPVEIVIQNIPHIWGREIDLWGEAAQRPGVVENRQGFTDPTHWQEQLSGDGKLEIFGFKDVLAYVHQLLHPSGQLARLGQIEDHFELNFRHPPSTSGTEQGSGTGWFRNLRRESNVLGETCIFVDGEFYRLYMPKVIRFRKKESLRAIGSSAQTSRLVRDATKLPSAPPPPVQLRGSIGSPPPSAHL</sequence>
<evidence type="ECO:0000256" key="5">
    <source>
        <dbReference type="ARBA" id="ARBA00022777"/>
    </source>
</evidence>
<dbReference type="SUPFAM" id="SSF111331">
    <property type="entry name" value="NAD kinase/diacylglycerol kinase-like"/>
    <property type="match status" value="1"/>
</dbReference>
<name>A0A4P9ZWE9_9FUNG</name>
<reference evidence="10" key="1">
    <citation type="journal article" date="2018" name="Nat. Microbiol.">
        <title>Leveraging single-cell genomics to expand the fungal tree of life.</title>
        <authorList>
            <person name="Ahrendt S.R."/>
            <person name="Quandt C.A."/>
            <person name="Ciobanu D."/>
            <person name="Clum A."/>
            <person name="Salamov A."/>
            <person name="Andreopoulos B."/>
            <person name="Cheng J.F."/>
            <person name="Woyke T."/>
            <person name="Pelin A."/>
            <person name="Henrissat B."/>
            <person name="Reynolds N.K."/>
            <person name="Benny G.L."/>
            <person name="Smith M.E."/>
            <person name="James T.Y."/>
            <person name="Grigoriev I.V."/>
        </authorList>
    </citation>
    <scope>NUCLEOTIDE SEQUENCE [LARGE SCALE GENOMIC DNA]</scope>
    <source>
        <strain evidence="10">RSA 468</strain>
    </source>
</reference>
<feature type="region of interest" description="Disordered" evidence="7">
    <location>
        <begin position="155"/>
        <end position="177"/>
    </location>
</feature>
<evidence type="ECO:0000256" key="2">
    <source>
        <dbReference type="ARBA" id="ARBA00012133"/>
    </source>
</evidence>
<feature type="compositionally biased region" description="Basic and acidic residues" evidence="7">
    <location>
        <begin position="365"/>
        <end position="374"/>
    </location>
</feature>
<dbReference type="EC" id="2.7.1.107" evidence="2"/>
<dbReference type="GO" id="GO:0016020">
    <property type="term" value="C:membrane"/>
    <property type="evidence" value="ECO:0007669"/>
    <property type="project" value="TreeGrafter"/>
</dbReference>
<dbReference type="PANTHER" id="PTHR11255">
    <property type="entry name" value="DIACYLGLYCEROL KINASE"/>
    <property type="match status" value="1"/>
</dbReference>